<dbReference type="InterPro" id="IPR036249">
    <property type="entry name" value="Thioredoxin-like_sf"/>
</dbReference>
<dbReference type="SUPFAM" id="SSF47616">
    <property type="entry name" value="GST C-terminal domain-like"/>
    <property type="match status" value="1"/>
</dbReference>
<evidence type="ECO:0000313" key="2">
    <source>
        <dbReference type="EMBL" id="KAB0682936.1"/>
    </source>
</evidence>
<keyword evidence="2" id="KW-0808">Transferase</keyword>
<gene>
    <name evidence="2" type="ORF">F6X38_02315</name>
</gene>
<organism evidence="2 3">
    <name type="scientific">Plantimonas leprariae</name>
    <dbReference type="NCBI Taxonomy" id="2615207"/>
    <lineage>
        <taxon>Bacteria</taxon>
        <taxon>Pseudomonadati</taxon>
        <taxon>Pseudomonadota</taxon>
        <taxon>Alphaproteobacteria</taxon>
        <taxon>Hyphomicrobiales</taxon>
        <taxon>Aurantimonadaceae</taxon>
        <taxon>Plantimonas</taxon>
    </lineage>
</organism>
<dbReference type="Proteomes" id="UP000432089">
    <property type="component" value="Unassembled WGS sequence"/>
</dbReference>
<feature type="domain" description="GST N-terminal" evidence="1">
    <location>
        <begin position="1"/>
        <end position="84"/>
    </location>
</feature>
<dbReference type="GO" id="GO:0016740">
    <property type="term" value="F:transferase activity"/>
    <property type="evidence" value="ECO:0007669"/>
    <property type="project" value="UniProtKB-KW"/>
</dbReference>
<accession>A0A7V7TYM6</accession>
<dbReference type="PANTHER" id="PTHR44051:SF8">
    <property type="entry name" value="GLUTATHIONE S-TRANSFERASE GSTA"/>
    <property type="match status" value="1"/>
</dbReference>
<reference evidence="2 3" key="1">
    <citation type="submission" date="2019-09" db="EMBL/GenBank/DDBJ databases">
        <title>YIM 132180 draft genome.</title>
        <authorList>
            <person name="Zhang K."/>
        </authorList>
    </citation>
    <scope>NUCLEOTIDE SEQUENCE [LARGE SCALE GENOMIC DNA]</scope>
    <source>
        <strain evidence="2 3">YIM 132180</strain>
    </source>
</reference>
<dbReference type="AlphaFoldDB" id="A0A7V7TYM6"/>
<dbReference type="Gene3D" id="3.40.30.10">
    <property type="entry name" value="Glutaredoxin"/>
    <property type="match status" value="1"/>
</dbReference>
<dbReference type="CDD" id="cd03207">
    <property type="entry name" value="GST_C_8"/>
    <property type="match status" value="1"/>
</dbReference>
<dbReference type="InterPro" id="IPR040079">
    <property type="entry name" value="Glutathione_S-Trfase"/>
</dbReference>
<dbReference type="RefSeq" id="WP_150967909.1">
    <property type="nucleotide sequence ID" value="NZ_VZDO01000001.1"/>
</dbReference>
<evidence type="ECO:0000313" key="3">
    <source>
        <dbReference type="Proteomes" id="UP000432089"/>
    </source>
</evidence>
<name>A0A7V7TYM6_9HYPH</name>
<dbReference type="Gene3D" id="1.20.1050.10">
    <property type="match status" value="1"/>
</dbReference>
<dbReference type="Pfam" id="PF13409">
    <property type="entry name" value="GST_N_2"/>
    <property type="match status" value="1"/>
</dbReference>
<comment type="caution">
    <text evidence="2">The sequence shown here is derived from an EMBL/GenBank/DDBJ whole genome shotgun (WGS) entry which is preliminary data.</text>
</comment>
<dbReference type="SFLD" id="SFLDS00019">
    <property type="entry name" value="Glutathione_Transferase_(cytos"/>
    <property type="match status" value="1"/>
</dbReference>
<dbReference type="EMBL" id="VZDO01000001">
    <property type="protein sequence ID" value="KAB0682936.1"/>
    <property type="molecule type" value="Genomic_DNA"/>
</dbReference>
<protein>
    <submittedName>
        <fullName evidence="2">Glutathione S-transferase family protein</fullName>
    </submittedName>
</protein>
<dbReference type="PROSITE" id="PS50404">
    <property type="entry name" value="GST_NTER"/>
    <property type="match status" value="1"/>
</dbReference>
<dbReference type="InterPro" id="IPR004045">
    <property type="entry name" value="Glutathione_S-Trfase_N"/>
</dbReference>
<dbReference type="SFLD" id="SFLDG01150">
    <property type="entry name" value="Main.1:_Beta-like"/>
    <property type="match status" value="1"/>
</dbReference>
<dbReference type="InterPro" id="IPR036282">
    <property type="entry name" value="Glutathione-S-Trfase_C_sf"/>
</dbReference>
<dbReference type="PANTHER" id="PTHR44051">
    <property type="entry name" value="GLUTATHIONE S-TRANSFERASE-RELATED"/>
    <property type="match status" value="1"/>
</dbReference>
<dbReference type="SUPFAM" id="SSF52833">
    <property type="entry name" value="Thioredoxin-like"/>
    <property type="match status" value="1"/>
</dbReference>
<evidence type="ECO:0000259" key="1">
    <source>
        <dbReference type="PROSITE" id="PS50404"/>
    </source>
</evidence>
<sequence length="201" mass="21688">MLTLFHSPRSRSTRIVALLKELDALDDVGIEIVSTRRMDGSGARDPRNPHPDGKVPVLRHDGGGLVWESGAIVLYLADLFPAAGMSVPPGDPQRGTYLSWLAWYGGVMEPVLMAEAAGLHHPVLTATFRGAAEMKARLAAALADRPFLMGDRFTAADLLLHSPFAFFGKPGEPTIDTWVDRCVARPATAFAAEFDTRHSAA</sequence>
<proteinExistence type="predicted"/>
<keyword evidence="3" id="KW-1185">Reference proteome</keyword>
<dbReference type="CDD" id="cd03046">
    <property type="entry name" value="GST_N_GTT1_like"/>
    <property type="match status" value="1"/>
</dbReference>
<dbReference type="SFLD" id="SFLDG00358">
    <property type="entry name" value="Main_(cytGST)"/>
    <property type="match status" value="1"/>
</dbReference>